<gene>
    <name evidence="1" type="ORF">Zmor_008246</name>
</gene>
<evidence type="ECO:0000313" key="1">
    <source>
        <dbReference type="EMBL" id="KAJ3664040.1"/>
    </source>
</evidence>
<accession>A0AA38MMV2</accession>
<organism evidence="1 2">
    <name type="scientific">Zophobas morio</name>
    <dbReference type="NCBI Taxonomy" id="2755281"/>
    <lineage>
        <taxon>Eukaryota</taxon>
        <taxon>Metazoa</taxon>
        <taxon>Ecdysozoa</taxon>
        <taxon>Arthropoda</taxon>
        <taxon>Hexapoda</taxon>
        <taxon>Insecta</taxon>
        <taxon>Pterygota</taxon>
        <taxon>Neoptera</taxon>
        <taxon>Endopterygota</taxon>
        <taxon>Coleoptera</taxon>
        <taxon>Polyphaga</taxon>
        <taxon>Cucujiformia</taxon>
        <taxon>Tenebrionidae</taxon>
        <taxon>Zophobas</taxon>
    </lineage>
</organism>
<reference evidence="1" key="1">
    <citation type="journal article" date="2023" name="G3 (Bethesda)">
        <title>Whole genome assemblies of Zophobas morio and Tenebrio molitor.</title>
        <authorList>
            <person name="Kaur S."/>
            <person name="Stinson S.A."/>
            <person name="diCenzo G.C."/>
        </authorList>
    </citation>
    <scope>NUCLEOTIDE SEQUENCE</scope>
    <source>
        <strain evidence="1">QUZm001</strain>
    </source>
</reference>
<comment type="caution">
    <text evidence="1">The sequence shown here is derived from an EMBL/GenBank/DDBJ whole genome shotgun (WGS) entry which is preliminary data.</text>
</comment>
<name>A0AA38MMV2_9CUCU</name>
<sequence length="118" mass="13629">MQRTISPSSIIAPNESTLSSRNVAFWRPKPCQNFKCISINHAPQVQMPYLRWYLGRFGGCLSDLGGRQNEREQWRRLSERSSECDDPDVSCRYIDPQESGLLQQFSTLSLSKQNEQFV</sequence>
<protein>
    <submittedName>
        <fullName evidence="1">Uncharacterized protein</fullName>
    </submittedName>
</protein>
<dbReference type="EMBL" id="JALNTZ010000002">
    <property type="protein sequence ID" value="KAJ3664040.1"/>
    <property type="molecule type" value="Genomic_DNA"/>
</dbReference>
<dbReference type="AlphaFoldDB" id="A0AA38MMV2"/>
<dbReference type="Proteomes" id="UP001168821">
    <property type="component" value="Unassembled WGS sequence"/>
</dbReference>
<keyword evidence="2" id="KW-1185">Reference proteome</keyword>
<evidence type="ECO:0000313" key="2">
    <source>
        <dbReference type="Proteomes" id="UP001168821"/>
    </source>
</evidence>
<proteinExistence type="predicted"/>